<feature type="transmembrane region" description="Helical" evidence="1">
    <location>
        <begin position="184"/>
        <end position="204"/>
    </location>
</feature>
<dbReference type="EMBL" id="AHFG01000068">
    <property type="protein sequence ID" value="EJR67788.1"/>
    <property type="molecule type" value="Genomic_DNA"/>
</dbReference>
<organism evidence="2 3">
    <name type="scientific">Bacillus cereus VD154</name>
    <dbReference type="NCBI Taxonomy" id="1053238"/>
    <lineage>
        <taxon>Bacteria</taxon>
        <taxon>Bacillati</taxon>
        <taxon>Bacillota</taxon>
        <taxon>Bacilli</taxon>
        <taxon>Bacillales</taxon>
        <taxon>Bacillaceae</taxon>
        <taxon>Bacillus</taxon>
        <taxon>Bacillus cereus group</taxon>
    </lineage>
</organism>
<protein>
    <submittedName>
        <fullName evidence="2">Uncharacterized protein</fullName>
    </submittedName>
</protein>
<gene>
    <name evidence="2" type="ORF">IK5_05153</name>
</gene>
<proteinExistence type="predicted"/>
<keyword evidence="1" id="KW-0472">Membrane</keyword>
<dbReference type="Proteomes" id="UP000006967">
    <property type="component" value="Unassembled WGS sequence"/>
</dbReference>
<keyword evidence="1" id="KW-1133">Transmembrane helix</keyword>
<name>A0A9W5P068_BACCE</name>
<reference evidence="2 3" key="1">
    <citation type="submission" date="2012-04" db="EMBL/GenBank/DDBJ databases">
        <title>The Genome Sequence of Bacillus cereus VD154.</title>
        <authorList>
            <consortium name="The Broad Institute Genome Sequencing Platform"/>
            <consortium name="The Broad Institute Genome Sequencing Center for Infectious Disease"/>
            <person name="Feldgarden M."/>
            <person name="Van der Auwera G.A."/>
            <person name="Mahillon J."/>
            <person name="Duprez V."/>
            <person name="Timmery S."/>
            <person name="Mattelet C."/>
            <person name="Dierick K."/>
            <person name="Sun M."/>
            <person name="Yu Z."/>
            <person name="Zhu L."/>
            <person name="Hu X."/>
            <person name="Shank E.B."/>
            <person name="Swiecicka I."/>
            <person name="Hansen B.M."/>
            <person name="Andrup L."/>
            <person name="Young S.K."/>
            <person name="Zeng Q."/>
            <person name="Gargeya S."/>
            <person name="Fitzgerald M."/>
            <person name="Haas B."/>
            <person name="Abouelleil A."/>
            <person name="Alvarado L."/>
            <person name="Arachchi H.M."/>
            <person name="Berlin A."/>
            <person name="Chapman S.B."/>
            <person name="Goldberg J."/>
            <person name="Griggs A."/>
            <person name="Gujja S."/>
            <person name="Hansen M."/>
            <person name="Howarth C."/>
            <person name="Imamovic A."/>
            <person name="Larimer J."/>
            <person name="McCowen C."/>
            <person name="Montmayeur A."/>
            <person name="Murphy C."/>
            <person name="Neiman D."/>
            <person name="Pearson M."/>
            <person name="Priest M."/>
            <person name="Roberts A."/>
            <person name="Saif S."/>
            <person name="Shea T."/>
            <person name="Sisk P."/>
            <person name="Sykes S."/>
            <person name="Wortman J."/>
            <person name="Nusbaum C."/>
            <person name="Birren B."/>
        </authorList>
    </citation>
    <scope>NUCLEOTIDE SEQUENCE [LARGE SCALE GENOMIC DNA]</scope>
    <source>
        <strain evidence="2 3">VD154</strain>
    </source>
</reference>
<comment type="caution">
    <text evidence="2">The sequence shown here is derived from an EMBL/GenBank/DDBJ whole genome shotgun (WGS) entry which is preliminary data.</text>
</comment>
<dbReference type="RefSeq" id="WP_000402617.1">
    <property type="nucleotide sequence ID" value="NZ_JH791883.1"/>
</dbReference>
<keyword evidence="1" id="KW-0812">Transmembrane</keyword>
<dbReference type="AlphaFoldDB" id="A0A9W5P068"/>
<evidence type="ECO:0000313" key="3">
    <source>
        <dbReference type="Proteomes" id="UP000006967"/>
    </source>
</evidence>
<evidence type="ECO:0000313" key="2">
    <source>
        <dbReference type="EMBL" id="EJR67788.1"/>
    </source>
</evidence>
<feature type="transmembrane region" description="Helical" evidence="1">
    <location>
        <begin position="7"/>
        <end position="26"/>
    </location>
</feature>
<sequence length="463" mass="55316">MEIIKHSLVFIVTSIIELIYSVFTFIKLEFSYTILCVILQYVFLFSTIILILGMFQFFTDVIRTKILENLYHKSIRNKNLKIIRLVTELYYLSDKFLYFISPRVLHTSYLDRDNSFDKTKPFSPIHWYNSLKSFISTMFQISFVNILIWFVILFFYQPTLIQNITEILNWNNFSNKIKHLDYKAINAITGCLTLLISTLTLLLFRTTLLKSKAKKKLYDERYEQVIKSQLKISTSLSKCLYKSKQNINTLERQLDFIANQFCKKLTHSESYIFSNGKLQYDPRIKYYRPLNTIELFTCYNPLKKEVKEILDSLIEINNNSIYNIYFKLNKHSKYEIEQLGINPLNTSLNLDAFLLSQEFLSNTFTNMLNHYEYLNTRFIKIKELRSGFLSEEQFMKEYIYFSKSMEDIISMEENYLQEAVIDFRNSLINKLEESIYYYVITQQYVNNSYKKSRLSLSDLFFGK</sequence>
<feature type="transmembrane region" description="Helical" evidence="1">
    <location>
        <begin position="32"/>
        <end position="55"/>
    </location>
</feature>
<accession>A0A9W5P068</accession>
<feature type="transmembrane region" description="Helical" evidence="1">
    <location>
        <begin position="134"/>
        <end position="156"/>
    </location>
</feature>
<evidence type="ECO:0000256" key="1">
    <source>
        <dbReference type="SAM" id="Phobius"/>
    </source>
</evidence>